<keyword evidence="1" id="KW-0812">Transmembrane</keyword>
<accession>A0ABR7NJU8</accession>
<dbReference type="EMBL" id="JACRTB010000013">
    <property type="protein sequence ID" value="MBC8576669.1"/>
    <property type="molecule type" value="Genomic_DNA"/>
</dbReference>
<dbReference type="Proteomes" id="UP000658131">
    <property type="component" value="Unassembled WGS sequence"/>
</dbReference>
<keyword evidence="1" id="KW-1133">Transmembrane helix</keyword>
<protein>
    <submittedName>
        <fullName evidence="2">Uncharacterized protein</fullName>
    </submittedName>
</protein>
<evidence type="ECO:0000313" key="3">
    <source>
        <dbReference type="Proteomes" id="UP000658131"/>
    </source>
</evidence>
<sequence>MDMEALLGQLVLVSTQVLDIVAQVCTTIVAQPFLLLTTGILLLGGAVGVVGRLLSRG</sequence>
<evidence type="ECO:0000313" key="2">
    <source>
        <dbReference type="EMBL" id="MBC8576669.1"/>
    </source>
</evidence>
<comment type="caution">
    <text evidence="2">The sequence shown here is derived from an EMBL/GenBank/DDBJ whole genome shotgun (WGS) entry which is preliminary data.</text>
</comment>
<reference evidence="2 3" key="1">
    <citation type="submission" date="2020-08" db="EMBL/GenBank/DDBJ databases">
        <title>Genome public.</title>
        <authorList>
            <person name="Liu C."/>
            <person name="Sun Q."/>
        </authorList>
    </citation>
    <scope>NUCLEOTIDE SEQUENCE [LARGE SCALE GENOMIC DNA]</scope>
    <source>
        <strain evidence="2 3">BX1</strain>
    </source>
</reference>
<keyword evidence="1" id="KW-0472">Membrane</keyword>
<keyword evidence="3" id="KW-1185">Reference proteome</keyword>
<feature type="transmembrane region" description="Helical" evidence="1">
    <location>
        <begin position="32"/>
        <end position="54"/>
    </location>
</feature>
<name>A0ABR7NJU8_9FIRM</name>
<dbReference type="RefSeq" id="WP_262400173.1">
    <property type="nucleotide sequence ID" value="NZ_JACRTB010000013.1"/>
</dbReference>
<evidence type="ECO:0000256" key="1">
    <source>
        <dbReference type="SAM" id="Phobius"/>
    </source>
</evidence>
<organism evidence="2 3">
    <name type="scientific">Yanshouia hominis</name>
    <dbReference type="NCBI Taxonomy" id="2763673"/>
    <lineage>
        <taxon>Bacteria</taxon>
        <taxon>Bacillati</taxon>
        <taxon>Bacillota</taxon>
        <taxon>Clostridia</taxon>
        <taxon>Eubacteriales</taxon>
        <taxon>Oscillospiraceae</taxon>
        <taxon>Yanshouia</taxon>
    </lineage>
</organism>
<proteinExistence type="predicted"/>
<gene>
    <name evidence="2" type="ORF">H8717_09670</name>
</gene>